<evidence type="ECO:0000256" key="1">
    <source>
        <dbReference type="SAM" id="Phobius"/>
    </source>
</evidence>
<dbReference type="AlphaFoldDB" id="A0A517Q757"/>
<evidence type="ECO:0000313" key="2">
    <source>
        <dbReference type="EMBL" id="QDT27462.1"/>
    </source>
</evidence>
<dbReference type="RefSeq" id="WP_145449855.1">
    <property type="nucleotide sequence ID" value="NZ_CP037421.1"/>
</dbReference>
<keyword evidence="1" id="KW-1133">Transmembrane helix</keyword>
<accession>A0A517Q757</accession>
<proteinExistence type="predicted"/>
<dbReference type="EMBL" id="CP037421">
    <property type="protein sequence ID" value="QDT27462.1"/>
    <property type="molecule type" value="Genomic_DNA"/>
</dbReference>
<evidence type="ECO:0008006" key="4">
    <source>
        <dbReference type="Google" id="ProtNLM"/>
    </source>
</evidence>
<evidence type="ECO:0000313" key="3">
    <source>
        <dbReference type="Proteomes" id="UP000315647"/>
    </source>
</evidence>
<sequence length="166" mass="18520">MQSLCLILTRFCLSAWVGAAVIFVINGVQDVTFQPFDSLVRDQLITLHFPIYYTVGWVLLAGAFLGSLGIRSKQLLPRWKSNLVLGLVILTLAISLIDYFWIYQPLEAMITPPGSPRPAQFRGYHQASKYVNSLNILLTFIAAILINLPVLRQSATIQNTSVPDVE</sequence>
<dbReference type="Proteomes" id="UP000315647">
    <property type="component" value="Chromosome"/>
</dbReference>
<reference evidence="2 3" key="1">
    <citation type="submission" date="2019-03" db="EMBL/GenBank/DDBJ databases">
        <title>Deep-cultivation of Planctomycetes and their phenomic and genomic characterization uncovers novel biology.</title>
        <authorList>
            <person name="Wiegand S."/>
            <person name="Jogler M."/>
            <person name="Boedeker C."/>
            <person name="Pinto D."/>
            <person name="Vollmers J."/>
            <person name="Rivas-Marin E."/>
            <person name="Kohn T."/>
            <person name="Peeters S.H."/>
            <person name="Heuer A."/>
            <person name="Rast P."/>
            <person name="Oberbeckmann S."/>
            <person name="Bunk B."/>
            <person name="Jeske O."/>
            <person name="Meyerdierks A."/>
            <person name="Storesund J.E."/>
            <person name="Kallscheuer N."/>
            <person name="Luecker S."/>
            <person name="Lage O.M."/>
            <person name="Pohl T."/>
            <person name="Merkel B.J."/>
            <person name="Hornburger P."/>
            <person name="Mueller R.-W."/>
            <person name="Bruemmer F."/>
            <person name="Labrenz M."/>
            <person name="Spormann A.M."/>
            <person name="Op den Camp H."/>
            <person name="Overmann J."/>
            <person name="Amann R."/>
            <person name="Jetten M.S.M."/>
            <person name="Mascher T."/>
            <person name="Medema M.H."/>
            <person name="Devos D.P."/>
            <person name="Kaster A.-K."/>
            <person name="Ovreas L."/>
            <person name="Rohde M."/>
            <person name="Galperin M.Y."/>
            <person name="Jogler C."/>
        </authorList>
    </citation>
    <scope>NUCLEOTIDE SEQUENCE [LARGE SCALE GENOMIC DNA]</scope>
    <source>
        <strain evidence="2 3">Enr10</strain>
    </source>
</reference>
<organism evidence="2 3">
    <name type="scientific">Gimesia panareensis</name>
    <dbReference type="NCBI Taxonomy" id="2527978"/>
    <lineage>
        <taxon>Bacteria</taxon>
        <taxon>Pseudomonadati</taxon>
        <taxon>Planctomycetota</taxon>
        <taxon>Planctomycetia</taxon>
        <taxon>Planctomycetales</taxon>
        <taxon>Planctomycetaceae</taxon>
        <taxon>Gimesia</taxon>
    </lineage>
</organism>
<feature type="transmembrane region" description="Helical" evidence="1">
    <location>
        <begin position="51"/>
        <end position="70"/>
    </location>
</feature>
<keyword evidence="3" id="KW-1185">Reference proteome</keyword>
<feature type="transmembrane region" description="Helical" evidence="1">
    <location>
        <begin position="130"/>
        <end position="151"/>
    </location>
</feature>
<feature type="transmembrane region" description="Helical" evidence="1">
    <location>
        <begin position="82"/>
        <end position="102"/>
    </location>
</feature>
<name>A0A517Q757_9PLAN</name>
<keyword evidence="1" id="KW-0812">Transmembrane</keyword>
<protein>
    <recommendedName>
        <fullName evidence="4">DUF4149 domain-containing protein</fullName>
    </recommendedName>
</protein>
<gene>
    <name evidence="2" type="ORF">Enr10x_27790</name>
</gene>
<keyword evidence="1" id="KW-0472">Membrane</keyword>